<proteinExistence type="predicted"/>
<accession>A0A6B2R0A2</accession>
<sequence length="45" mass="5176">MRAAAGNVARDMTVLRMQDEKIPASAIRREKLRRPDACDPWRGEH</sequence>
<reference evidence="2" key="1">
    <citation type="submission" date="2020-02" db="EMBL/GenBank/DDBJ databases">
        <authorList>
            <person name="Chen W.-M."/>
        </authorList>
    </citation>
    <scope>NUCLEOTIDE SEQUENCE</scope>
    <source>
        <strain evidence="2">NBD-18</strain>
    </source>
</reference>
<feature type="region of interest" description="Disordered" evidence="1">
    <location>
        <begin position="26"/>
        <end position="45"/>
    </location>
</feature>
<organism evidence="2">
    <name type="scientific">Sheuella amnicola</name>
    <dbReference type="NCBI Taxonomy" id="2707330"/>
    <lineage>
        <taxon>Bacteria</taxon>
        <taxon>Pseudomonadati</taxon>
        <taxon>Pseudomonadota</taxon>
        <taxon>Betaproteobacteria</taxon>
        <taxon>Burkholderiales</taxon>
        <taxon>Alcaligenaceae</taxon>
        <taxon>Sheuella</taxon>
    </lineage>
</organism>
<dbReference type="AlphaFoldDB" id="A0A6B2R0A2"/>
<dbReference type="EMBL" id="JAAGRN010000002">
    <property type="protein sequence ID" value="NDY82427.1"/>
    <property type="molecule type" value="Genomic_DNA"/>
</dbReference>
<evidence type="ECO:0000313" key="2">
    <source>
        <dbReference type="EMBL" id="NDY82427.1"/>
    </source>
</evidence>
<protein>
    <submittedName>
        <fullName evidence="2">Uncharacterized protein</fullName>
    </submittedName>
</protein>
<name>A0A6B2R0A2_9BURK</name>
<comment type="caution">
    <text evidence="2">The sequence shown here is derived from an EMBL/GenBank/DDBJ whole genome shotgun (WGS) entry which is preliminary data.</text>
</comment>
<dbReference type="RefSeq" id="WP_163651452.1">
    <property type="nucleotide sequence ID" value="NZ_JAAGRN010000002.1"/>
</dbReference>
<gene>
    <name evidence="2" type="ORF">G3I67_04185</name>
</gene>
<evidence type="ECO:0000256" key="1">
    <source>
        <dbReference type="SAM" id="MobiDB-lite"/>
    </source>
</evidence>